<accession>A0A0C9U182</accession>
<dbReference type="Proteomes" id="UP000054279">
    <property type="component" value="Unassembled WGS sequence"/>
</dbReference>
<gene>
    <name evidence="2" type="ORF">M422DRAFT_35161</name>
    <name evidence="1" type="ORF">M422DRAFT_37609</name>
</gene>
<dbReference type="EMBL" id="KN837201">
    <property type="protein sequence ID" value="KIJ34329.1"/>
    <property type="molecule type" value="Genomic_DNA"/>
</dbReference>
<sequence>MAVIPIRCSPSPTTPPSTPRLSCIPLPPVEASVDYSPRQELVGPLVNALGLYVLCRFRVAFEHDRSSCLWKSSFKFYAEYRFNISRPGSTCSQ</sequence>
<evidence type="ECO:0000313" key="1">
    <source>
        <dbReference type="EMBL" id="KIJ27774.1"/>
    </source>
</evidence>
<evidence type="ECO:0000313" key="2">
    <source>
        <dbReference type="EMBL" id="KIJ34329.1"/>
    </source>
</evidence>
<evidence type="ECO:0000313" key="3">
    <source>
        <dbReference type="Proteomes" id="UP000054279"/>
    </source>
</evidence>
<keyword evidence="3" id="KW-1185">Reference proteome</keyword>
<dbReference type="HOGENOM" id="CLU_2401069_0_0_1"/>
<reference evidence="1 3" key="1">
    <citation type="submission" date="2014-06" db="EMBL/GenBank/DDBJ databases">
        <title>Evolutionary Origins and Diversification of the Mycorrhizal Mutualists.</title>
        <authorList>
            <consortium name="DOE Joint Genome Institute"/>
            <consortium name="Mycorrhizal Genomics Consortium"/>
            <person name="Kohler A."/>
            <person name="Kuo A."/>
            <person name="Nagy L.G."/>
            <person name="Floudas D."/>
            <person name="Copeland A."/>
            <person name="Barry K.W."/>
            <person name="Cichocki N."/>
            <person name="Veneault-Fourrey C."/>
            <person name="LaButti K."/>
            <person name="Lindquist E.A."/>
            <person name="Lipzen A."/>
            <person name="Lundell T."/>
            <person name="Morin E."/>
            <person name="Murat C."/>
            <person name="Riley R."/>
            <person name="Ohm R."/>
            <person name="Sun H."/>
            <person name="Tunlid A."/>
            <person name="Henrissat B."/>
            <person name="Grigoriev I.V."/>
            <person name="Hibbett D.S."/>
            <person name="Martin F."/>
        </authorList>
    </citation>
    <scope>NUCLEOTIDE SEQUENCE [LARGE SCALE GENOMIC DNA]</scope>
    <source>
        <strain evidence="1 3">SS14</strain>
    </source>
</reference>
<name>A0A0C9U182_SPHS4</name>
<organism evidence="1 3">
    <name type="scientific">Sphaerobolus stellatus (strain SS14)</name>
    <dbReference type="NCBI Taxonomy" id="990650"/>
    <lineage>
        <taxon>Eukaryota</taxon>
        <taxon>Fungi</taxon>
        <taxon>Dikarya</taxon>
        <taxon>Basidiomycota</taxon>
        <taxon>Agaricomycotina</taxon>
        <taxon>Agaricomycetes</taxon>
        <taxon>Phallomycetidae</taxon>
        <taxon>Geastrales</taxon>
        <taxon>Sphaerobolaceae</taxon>
        <taxon>Sphaerobolus</taxon>
    </lineage>
</organism>
<proteinExistence type="predicted"/>
<protein>
    <submittedName>
        <fullName evidence="1">Uncharacterized protein</fullName>
    </submittedName>
</protein>
<dbReference type="AlphaFoldDB" id="A0A0C9U182"/>
<dbReference type="EMBL" id="KN837324">
    <property type="protein sequence ID" value="KIJ27774.1"/>
    <property type="molecule type" value="Genomic_DNA"/>
</dbReference>